<dbReference type="Proteomes" id="UP000218282">
    <property type="component" value="Unassembled WGS sequence"/>
</dbReference>
<keyword evidence="2" id="KW-1185">Reference proteome</keyword>
<organism evidence="1 2">
    <name type="scientific">Pseudolactococcus piscium</name>
    <dbReference type="NCBI Taxonomy" id="1364"/>
    <lineage>
        <taxon>Bacteria</taxon>
        <taxon>Bacillati</taxon>
        <taxon>Bacillota</taxon>
        <taxon>Bacilli</taxon>
        <taxon>Lactobacillales</taxon>
        <taxon>Streptococcaceae</taxon>
        <taxon>Pseudolactococcus</taxon>
    </lineage>
</organism>
<sequence length="127" mass="15166">MTDNDYNVAITELTTLLKKSNLVTLKEYNELDNKENLILFKEIEKNTFRFLLEENKINSNLNALFKKNDEKGRILYSGFDVFREIFKIPKEDIINHILIKTTNYKGIHNYRYDYDITIAISDYKLIF</sequence>
<dbReference type="RefSeq" id="WP_096813675.1">
    <property type="nucleotide sequence ID" value="NZ_JXJW01000002.1"/>
</dbReference>
<protein>
    <submittedName>
        <fullName evidence="1">Uncharacterized protein</fullName>
    </submittedName>
</protein>
<proteinExistence type="predicted"/>
<reference evidence="1 2" key="1">
    <citation type="submission" date="2014-12" db="EMBL/GenBank/DDBJ databases">
        <title>Draft genome sequences of 10 type strains of Lactococcus.</title>
        <authorList>
            <person name="Sun Z."/>
            <person name="Zhong Z."/>
            <person name="Liu W."/>
            <person name="Zhang W."/>
            <person name="Zhang H."/>
        </authorList>
    </citation>
    <scope>NUCLEOTIDE SEQUENCE [LARGE SCALE GENOMIC DNA]</scope>
    <source>
        <strain evidence="1 2">DSM 6634</strain>
    </source>
</reference>
<name>A0A2A5S569_9LACT</name>
<gene>
    <name evidence="1" type="ORF">RU86_GL001041</name>
</gene>
<dbReference type="EMBL" id="JXJW01000002">
    <property type="protein sequence ID" value="PCS08657.1"/>
    <property type="molecule type" value="Genomic_DNA"/>
</dbReference>
<comment type="caution">
    <text evidence="1">The sequence shown here is derived from an EMBL/GenBank/DDBJ whole genome shotgun (WGS) entry which is preliminary data.</text>
</comment>
<accession>A0A2A5S569</accession>
<evidence type="ECO:0000313" key="2">
    <source>
        <dbReference type="Proteomes" id="UP000218282"/>
    </source>
</evidence>
<evidence type="ECO:0000313" key="1">
    <source>
        <dbReference type="EMBL" id="PCS08657.1"/>
    </source>
</evidence>
<dbReference type="AlphaFoldDB" id="A0A2A5S569"/>